<dbReference type="Proteomes" id="UP000266196">
    <property type="component" value="Unassembled WGS sequence"/>
</dbReference>
<dbReference type="PANTHER" id="PTHR24201">
    <property type="entry name" value="ANK_REP_REGION DOMAIN-CONTAINING PROTEIN"/>
    <property type="match status" value="1"/>
</dbReference>
<dbReference type="EMBL" id="QUTB01004984">
    <property type="protein sequence ID" value="RHY58411.1"/>
    <property type="molecule type" value="Genomic_DNA"/>
</dbReference>
<feature type="compositionally biased region" description="Basic and acidic residues" evidence="4">
    <location>
        <begin position="170"/>
        <end position="179"/>
    </location>
</feature>
<evidence type="ECO:0000313" key="15">
    <source>
        <dbReference type="Proteomes" id="UP000266239"/>
    </source>
</evidence>
<dbReference type="GO" id="GO:0005634">
    <property type="term" value="C:nucleus"/>
    <property type="evidence" value="ECO:0007669"/>
    <property type="project" value="TreeGrafter"/>
</dbReference>
<dbReference type="SUPFAM" id="SSF48403">
    <property type="entry name" value="Ankyrin repeat"/>
    <property type="match status" value="1"/>
</dbReference>
<feature type="compositionally biased region" description="Low complexity" evidence="4">
    <location>
        <begin position="180"/>
        <end position="193"/>
    </location>
</feature>
<dbReference type="PROSITE" id="PS50297">
    <property type="entry name" value="ANK_REP_REGION"/>
    <property type="match status" value="2"/>
</dbReference>
<feature type="repeat" description="ANK" evidence="3">
    <location>
        <begin position="109"/>
        <end position="131"/>
    </location>
</feature>
<evidence type="ECO:0000313" key="7">
    <source>
        <dbReference type="EMBL" id="RHY58411.1"/>
    </source>
</evidence>
<dbReference type="SMART" id="SM00248">
    <property type="entry name" value="ANK"/>
    <property type="match status" value="5"/>
</dbReference>
<protein>
    <submittedName>
        <fullName evidence="6">Uncharacterized protein</fullName>
    </submittedName>
</protein>
<keyword evidence="2 3" id="KW-0040">ANK repeat</keyword>
<dbReference type="EMBL" id="QUTA01000644">
    <property type="protein sequence ID" value="RHY37278.1"/>
    <property type="molecule type" value="Genomic_DNA"/>
</dbReference>
<evidence type="ECO:0000256" key="3">
    <source>
        <dbReference type="PROSITE-ProRule" id="PRU00023"/>
    </source>
</evidence>
<dbReference type="PANTHER" id="PTHR24201:SF16">
    <property type="entry name" value="ANKYRIN-1-LIKE-RELATED"/>
    <property type="match status" value="1"/>
</dbReference>
<name>A0A397C497_APHAT</name>
<keyword evidence="1" id="KW-0677">Repeat</keyword>
<dbReference type="Proteomes" id="UP000265427">
    <property type="component" value="Unassembled WGS sequence"/>
</dbReference>
<dbReference type="InterPro" id="IPR036770">
    <property type="entry name" value="Ankyrin_rpt-contain_sf"/>
</dbReference>
<evidence type="ECO:0000313" key="11">
    <source>
        <dbReference type="EMBL" id="RHZ33408.1"/>
    </source>
</evidence>
<accession>A0A397C497</accession>
<dbReference type="Proteomes" id="UP000283543">
    <property type="component" value="Unassembled WGS sequence"/>
</dbReference>
<dbReference type="EMBL" id="QUSZ01005427">
    <property type="protein sequence ID" value="RHY09735.1"/>
    <property type="molecule type" value="Genomic_DNA"/>
</dbReference>
<dbReference type="EMBL" id="QUTF01012307">
    <property type="protein sequence ID" value="RHZ24291.1"/>
    <property type="molecule type" value="Genomic_DNA"/>
</dbReference>
<evidence type="ECO:0000313" key="9">
    <source>
        <dbReference type="EMBL" id="RHY68278.1"/>
    </source>
</evidence>
<dbReference type="EMBL" id="QUTD01004724">
    <property type="protein sequence ID" value="RHY66419.1"/>
    <property type="molecule type" value="Genomic_DNA"/>
</dbReference>
<dbReference type="Proteomes" id="UP000286510">
    <property type="component" value="Unassembled WGS sequence"/>
</dbReference>
<evidence type="ECO:0000313" key="8">
    <source>
        <dbReference type="EMBL" id="RHY66419.1"/>
    </source>
</evidence>
<evidence type="ECO:0000313" key="6">
    <source>
        <dbReference type="EMBL" id="RHY37278.1"/>
    </source>
</evidence>
<proteinExistence type="predicted"/>
<feature type="repeat" description="ANK" evidence="3">
    <location>
        <begin position="40"/>
        <end position="72"/>
    </location>
</feature>
<dbReference type="AlphaFoldDB" id="A0A397C497"/>
<evidence type="ECO:0000313" key="14">
    <source>
        <dbReference type="Proteomes" id="UP000266196"/>
    </source>
</evidence>
<dbReference type="InterPro" id="IPR050776">
    <property type="entry name" value="Ank_Repeat/CDKN_Inhibitor"/>
</dbReference>
<evidence type="ECO:0000313" key="5">
    <source>
        <dbReference type="EMBL" id="RHY09735.1"/>
    </source>
</evidence>
<dbReference type="EMBL" id="QUTE01006254">
    <property type="protein sequence ID" value="RHZ33408.1"/>
    <property type="molecule type" value="Genomic_DNA"/>
</dbReference>
<dbReference type="Proteomes" id="UP000266643">
    <property type="component" value="Unassembled WGS sequence"/>
</dbReference>
<evidence type="ECO:0000313" key="13">
    <source>
        <dbReference type="Proteomes" id="UP000265716"/>
    </source>
</evidence>
<sequence length="201" mass="22219">MDELHLEANVNPMQDAARENDVAALHALLSSHDVDEVDQYALTALHWACDAGSYEVADALLQAGADASRVEDRHFKRRPVHFAALKGSKCLLELLREEGAADMHATDGTGRTPLHCAAHSGSVEAVAWLLDVADADEMAVTYDHHTALDVATLNYQWDVVKYLESRHDHYSRDQVKPRDTTTSSRPMPCSSSRPELDEIMS</sequence>
<evidence type="ECO:0000256" key="2">
    <source>
        <dbReference type="ARBA" id="ARBA00023043"/>
    </source>
</evidence>
<evidence type="ECO:0000313" key="16">
    <source>
        <dbReference type="Proteomes" id="UP000266643"/>
    </source>
</evidence>
<reference evidence="12 13" key="1">
    <citation type="submission" date="2018-08" db="EMBL/GenBank/DDBJ databases">
        <title>Aphanomyces genome sequencing and annotation.</title>
        <authorList>
            <person name="Minardi D."/>
            <person name="Oidtmann B."/>
            <person name="Van Der Giezen M."/>
            <person name="Studholme D.J."/>
        </authorList>
    </citation>
    <scope>NUCLEOTIDE SEQUENCE [LARGE SCALE GENOMIC DNA]</scope>
    <source>
        <strain evidence="11 14">197901</strain>
        <strain evidence="8 16">D2</strain>
        <strain evidence="10 18">FDL457</strain>
        <strain evidence="5 12">Kv</strain>
        <strain evidence="9 13">SA</strain>
        <strain evidence="7 17">Si</strain>
        <strain evidence="6 15">Yx</strain>
    </source>
</reference>
<dbReference type="InterPro" id="IPR002110">
    <property type="entry name" value="Ankyrin_rpt"/>
</dbReference>
<dbReference type="PROSITE" id="PS50088">
    <property type="entry name" value="ANK_REPEAT"/>
    <property type="match status" value="2"/>
</dbReference>
<comment type="caution">
    <text evidence="6">The sequence shown here is derived from an EMBL/GenBank/DDBJ whole genome shotgun (WGS) entry which is preliminary data.</text>
</comment>
<evidence type="ECO:0000313" key="12">
    <source>
        <dbReference type="Proteomes" id="UP000265427"/>
    </source>
</evidence>
<dbReference type="Proteomes" id="UP000265716">
    <property type="component" value="Unassembled WGS sequence"/>
</dbReference>
<evidence type="ECO:0000313" key="17">
    <source>
        <dbReference type="Proteomes" id="UP000283543"/>
    </source>
</evidence>
<dbReference type="Gene3D" id="1.25.40.20">
    <property type="entry name" value="Ankyrin repeat-containing domain"/>
    <property type="match status" value="1"/>
</dbReference>
<dbReference type="EMBL" id="QUTC01003786">
    <property type="protein sequence ID" value="RHY68278.1"/>
    <property type="molecule type" value="Genomic_DNA"/>
</dbReference>
<organism evidence="6 15">
    <name type="scientific">Aphanomyces astaci</name>
    <name type="common">Crayfish plague agent</name>
    <dbReference type="NCBI Taxonomy" id="112090"/>
    <lineage>
        <taxon>Eukaryota</taxon>
        <taxon>Sar</taxon>
        <taxon>Stramenopiles</taxon>
        <taxon>Oomycota</taxon>
        <taxon>Saprolegniomycetes</taxon>
        <taxon>Saprolegniales</taxon>
        <taxon>Verrucalvaceae</taxon>
        <taxon>Aphanomyces</taxon>
    </lineage>
</organism>
<dbReference type="Pfam" id="PF12796">
    <property type="entry name" value="Ank_2"/>
    <property type="match status" value="2"/>
</dbReference>
<evidence type="ECO:0000313" key="10">
    <source>
        <dbReference type="EMBL" id="RHZ24291.1"/>
    </source>
</evidence>
<evidence type="ECO:0000256" key="4">
    <source>
        <dbReference type="SAM" id="MobiDB-lite"/>
    </source>
</evidence>
<dbReference type="VEuPathDB" id="FungiDB:H257_16650"/>
<evidence type="ECO:0000256" key="1">
    <source>
        <dbReference type="ARBA" id="ARBA00022737"/>
    </source>
</evidence>
<evidence type="ECO:0000313" key="18">
    <source>
        <dbReference type="Proteomes" id="UP000286510"/>
    </source>
</evidence>
<dbReference type="Proteomes" id="UP000266239">
    <property type="component" value="Unassembled WGS sequence"/>
</dbReference>
<feature type="region of interest" description="Disordered" evidence="4">
    <location>
        <begin position="170"/>
        <end position="201"/>
    </location>
</feature>
<gene>
    <name evidence="6" type="ORF">DYB25_004208</name>
    <name evidence="10" type="ORF">DYB26_015942</name>
    <name evidence="8" type="ORF">DYB30_008352</name>
    <name evidence="11" type="ORF">DYB31_005157</name>
    <name evidence="7" type="ORF">DYB34_004513</name>
    <name evidence="5" type="ORF">DYB36_004088</name>
    <name evidence="9" type="ORF">DYB38_007706</name>
</gene>